<comment type="caution">
    <text evidence="1">The sequence shown here is derived from an EMBL/GenBank/DDBJ whole genome shotgun (WGS) entry which is preliminary data.</text>
</comment>
<accession>A0A317DDY4</accession>
<reference evidence="1 2" key="1">
    <citation type="submission" date="2018-05" db="EMBL/GenBank/DDBJ databases">
        <title>Micromonosporas from Atacama Desert.</title>
        <authorList>
            <person name="Carro L."/>
            <person name="Golinska P."/>
            <person name="Klenk H.-P."/>
            <person name="Goodfellow M."/>
        </authorList>
    </citation>
    <scope>NUCLEOTIDE SEQUENCE [LARGE SCALE GENOMIC DNA]</scope>
    <source>
        <strain evidence="1 2">4G51</strain>
    </source>
</reference>
<dbReference type="GO" id="GO:0016740">
    <property type="term" value="F:transferase activity"/>
    <property type="evidence" value="ECO:0007669"/>
    <property type="project" value="UniProtKB-KW"/>
</dbReference>
<dbReference type="Proteomes" id="UP000246050">
    <property type="component" value="Unassembled WGS sequence"/>
</dbReference>
<dbReference type="AlphaFoldDB" id="A0A317DDY4"/>
<protein>
    <submittedName>
        <fullName evidence="1">Nucleotidyltransferase</fullName>
    </submittedName>
</protein>
<proteinExistence type="predicted"/>
<dbReference type="RefSeq" id="WP_109803657.1">
    <property type="nucleotide sequence ID" value="NZ_QGKS01000286.1"/>
</dbReference>
<name>A0A317DDY4_9ACTN</name>
<gene>
    <name evidence="1" type="ORF">DKT69_23425</name>
</gene>
<evidence type="ECO:0000313" key="1">
    <source>
        <dbReference type="EMBL" id="PWR12624.1"/>
    </source>
</evidence>
<organism evidence="1 2">
    <name type="scientific">Micromonospora sicca</name>
    <dbReference type="NCBI Taxonomy" id="2202420"/>
    <lineage>
        <taxon>Bacteria</taxon>
        <taxon>Bacillati</taxon>
        <taxon>Actinomycetota</taxon>
        <taxon>Actinomycetes</taxon>
        <taxon>Micromonosporales</taxon>
        <taxon>Micromonosporaceae</taxon>
        <taxon>Micromonospora</taxon>
    </lineage>
</organism>
<sequence>MSLEDQLGEGRKNLEVTLEELREARRRRGLLCAALLDAFPGARTYINGSIAHGDANTPLTDVDLGVVVDAAGYGPDGAGPLPLMEQARDAIREHLKDEFDNLTVTVEGQKRSVLVRFGAPVTPGEKDFTADVIVALDHPVKGLWIPNTTIAAGWDRAHPEMHTELVLQANDDTGNVFARTVRLLKHWRTHHGKPLCSWNIKALALGCIADQKRPLLQALHDFFTHAADELAAGLTEDPAGVGGKIKLPAGMTREGAAWRLGLTRDKVAAAIEHEQAGRHALAQHALHSVLPHVVADSDQGAQMAEQALLTTGASAASLIVPAPDTSARAWSPR</sequence>
<evidence type="ECO:0000313" key="2">
    <source>
        <dbReference type="Proteomes" id="UP000246050"/>
    </source>
</evidence>
<dbReference type="EMBL" id="QGKS01000286">
    <property type="protein sequence ID" value="PWR12624.1"/>
    <property type="molecule type" value="Genomic_DNA"/>
</dbReference>
<dbReference type="OrthoDB" id="4963209at2"/>
<keyword evidence="1" id="KW-0808">Transferase</keyword>